<feature type="transmembrane region" description="Helical" evidence="7">
    <location>
        <begin position="54"/>
        <end position="83"/>
    </location>
</feature>
<dbReference type="SUPFAM" id="SSF103473">
    <property type="entry name" value="MFS general substrate transporter"/>
    <property type="match status" value="1"/>
</dbReference>
<keyword evidence="4 7" id="KW-0812">Transmembrane</keyword>
<evidence type="ECO:0000256" key="4">
    <source>
        <dbReference type="ARBA" id="ARBA00022692"/>
    </source>
</evidence>
<keyword evidence="10" id="KW-1185">Reference proteome</keyword>
<evidence type="ECO:0000313" key="9">
    <source>
        <dbReference type="EMBL" id="KGO56320.1"/>
    </source>
</evidence>
<dbReference type="EMBL" id="JQFZ01000170">
    <property type="protein sequence ID" value="KGO56320.1"/>
    <property type="molecule type" value="Genomic_DNA"/>
</dbReference>
<name>A0A0A2KF98_PENEN</name>
<evidence type="ECO:0000256" key="5">
    <source>
        <dbReference type="ARBA" id="ARBA00022989"/>
    </source>
</evidence>
<evidence type="ECO:0000259" key="8">
    <source>
        <dbReference type="PROSITE" id="PS50850"/>
    </source>
</evidence>
<dbReference type="GO" id="GO:0006817">
    <property type="term" value="P:phosphate ion transport"/>
    <property type="evidence" value="ECO:0007669"/>
    <property type="project" value="UniProtKB-KW"/>
</dbReference>
<feature type="domain" description="Major facilitator superfamily (MFS) profile" evidence="8">
    <location>
        <begin position="53"/>
        <end position="533"/>
    </location>
</feature>
<feature type="transmembrane region" description="Helical" evidence="7">
    <location>
        <begin position="506"/>
        <end position="528"/>
    </location>
</feature>
<keyword evidence="2" id="KW-0813">Transport</keyword>
<dbReference type="RefSeq" id="XP_016598115.1">
    <property type="nucleotide sequence ID" value="XM_016745197.1"/>
</dbReference>
<evidence type="ECO:0000256" key="2">
    <source>
        <dbReference type="ARBA" id="ARBA00022448"/>
    </source>
</evidence>
<dbReference type="HOGENOM" id="CLU_001265_46_14_1"/>
<sequence>MATLNPHLHAGLATRERAAMDADFQFRHNPHERRRRALAELDEAPFTWAHLHTVIIAGLGLFTSAYETFAINLTVTMLGMAYWQGEDSSSGKIPFSVETAIKVATLAGAAIGQTLFGWLADRIGRRRMYGYGLMVIIFTTLAQVVSSSSRIPTMTGLFIFWRVIMGVGIGGNYPLSSVITSEFATTKWRGAMMGAVFAMQGLGQFSAAIVALAVTVGFKQPLESAKDISHCTGACQLAVDKMWRLTIGVGAIPACFALFYRLAIPETPRFSFDVTRNIVKADKDVRKYLRKRRESGTREPLYTPPVQIGIPDFGPKASWSDFYSHYSQWKNGKVLLGTTVSWFVLDIAFYGLYLNNSIILGAINWTSANNVYEVLYRNAVGNLILICAGAIPGCLVTIATIDNFGRKRIQLLGFLMLSVLFVVIGLANLGQNDSGLLALYLLTQFCFNFGPNATTFIVPGECFPTRYRATAHGISAAAGKIGAIIAQCVFVPLVYRGAKMPGDAPWLNHVMQIFSGFMFCGFATSFFIPETKRQSLEVVCGEMDPPPRTQYAYVRDGILLQEVGPVGVSAAPKP</sequence>
<feature type="transmembrane region" description="Helical" evidence="7">
    <location>
        <begin position="411"/>
        <end position="431"/>
    </location>
</feature>
<feature type="transmembrane region" description="Helical" evidence="7">
    <location>
        <begin position="128"/>
        <end position="146"/>
    </location>
</feature>
<dbReference type="InterPro" id="IPR005829">
    <property type="entry name" value="Sugar_transporter_CS"/>
</dbReference>
<dbReference type="PANTHER" id="PTHR24064">
    <property type="entry name" value="SOLUTE CARRIER FAMILY 22 MEMBER"/>
    <property type="match status" value="1"/>
</dbReference>
<dbReference type="CDD" id="cd17364">
    <property type="entry name" value="MFS_PhT"/>
    <property type="match status" value="1"/>
</dbReference>
<dbReference type="STRING" id="27334.A0A0A2KF98"/>
<dbReference type="InterPro" id="IPR036259">
    <property type="entry name" value="MFS_trans_sf"/>
</dbReference>
<feature type="transmembrane region" description="Helical" evidence="7">
    <location>
        <begin position="470"/>
        <end position="494"/>
    </location>
</feature>
<feature type="transmembrane region" description="Helical" evidence="7">
    <location>
        <begin position="437"/>
        <end position="458"/>
    </location>
</feature>
<dbReference type="GeneID" id="27680617"/>
<dbReference type="Proteomes" id="UP000030143">
    <property type="component" value="Unassembled WGS sequence"/>
</dbReference>
<evidence type="ECO:0000256" key="7">
    <source>
        <dbReference type="SAM" id="Phobius"/>
    </source>
</evidence>
<evidence type="ECO:0000256" key="6">
    <source>
        <dbReference type="ARBA" id="ARBA00023136"/>
    </source>
</evidence>
<protein>
    <submittedName>
        <fullName evidence="9">Phosphate permease</fullName>
    </submittedName>
</protein>
<dbReference type="VEuPathDB" id="FungiDB:PEXP_052300"/>
<dbReference type="PhylomeDB" id="A0A0A2KF98"/>
<dbReference type="NCBIfam" id="TIGR00887">
    <property type="entry name" value="2A0109"/>
    <property type="match status" value="1"/>
</dbReference>
<dbReference type="PROSITE" id="PS00217">
    <property type="entry name" value="SUGAR_TRANSPORT_2"/>
    <property type="match status" value="1"/>
</dbReference>
<dbReference type="PROSITE" id="PS50850">
    <property type="entry name" value="MFS"/>
    <property type="match status" value="1"/>
</dbReference>
<comment type="subcellular location">
    <subcellularLocation>
        <location evidence="1">Membrane</location>
        <topology evidence="1">Multi-pass membrane protein</topology>
    </subcellularLocation>
</comment>
<keyword evidence="6 7" id="KW-0472">Membrane</keyword>
<dbReference type="InterPro" id="IPR004738">
    <property type="entry name" value="Phos_permease"/>
</dbReference>
<feature type="transmembrane region" description="Helical" evidence="7">
    <location>
        <begin position="242"/>
        <end position="263"/>
    </location>
</feature>
<evidence type="ECO:0000313" key="10">
    <source>
        <dbReference type="Proteomes" id="UP000030143"/>
    </source>
</evidence>
<comment type="caution">
    <text evidence="9">The sequence shown here is derived from an EMBL/GenBank/DDBJ whole genome shotgun (WGS) entry which is preliminary data.</text>
</comment>
<dbReference type="GO" id="GO:0005315">
    <property type="term" value="F:phosphate transmembrane transporter activity"/>
    <property type="evidence" value="ECO:0007669"/>
    <property type="project" value="InterPro"/>
</dbReference>
<proteinExistence type="predicted"/>
<keyword evidence="3" id="KW-0592">Phosphate transport</keyword>
<dbReference type="GO" id="GO:0016020">
    <property type="term" value="C:membrane"/>
    <property type="evidence" value="ECO:0007669"/>
    <property type="project" value="UniProtKB-SubCell"/>
</dbReference>
<dbReference type="InterPro" id="IPR005828">
    <property type="entry name" value="MFS_sugar_transport-like"/>
</dbReference>
<organism evidence="9 10">
    <name type="scientific">Penicillium expansum</name>
    <name type="common">Blue mold rot fungus</name>
    <dbReference type="NCBI Taxonomy" id="27334"/>
    <lineage>
        <taxon>Eukaryota</taxon>
        <taxon>Fungi</taxon>
        <taxon>Dikarya</taxon>
        <taxon>Ascomycota</taxon>
        <taxon>Pezizomycotina</taxon>
        <taxon>Eurotiomycetes</taxon>
        <taxon>Eurotiomycetidae</taxon>
        <taxon>Eurotiales</taxon>
        <taxon>Aspergillaceae</taxon>
        <taxon>Penicillium</taxon>
    </lineage>
</organism>
<dbReference type="InterPro" id="IPR020846">
    <property type="entry name" value="MFS_dom"/>
</dbReference>
<accession>A0A0A2KF98</accession>
<gene>
    <name evidence="9" type="ORF">PEX2_079270</name>
</gene>
<dbReference type="AlphaFoldDB" id="A0A0A2KF98"/>
<dbReference type="OrthoDB" id="433512at2759"/>
<evidence type="ECO:0000256" key="1">
    <source>
        <dbReference type="ARBA" id="ARBA00004141"/>
    </source>
</evidence>
<dbReference type="Gene3D" id="1.20.1250.20">
    <property type="entry name" value="MFS general substrate transporter like domains"/>
    <property type="match status" value="2"/>
</dbReference>
<feature type="transmembrane region" description="Helical" evidence="7">
    <location>
        <begin position="374"/>
        <end position="399"/>
    </location>
</feature>
<evidence type="ECO:0000256" key="3">
    <source>
        <dbReference type="ARBA" id="ARBA00022592"/>
    </source>
</evidence>
<reference evidence="9 10" key="1">
    <citation type="journal article" date="2015" name="Mol. Plant Microbe Interact.">
        <title>Genome, transcriptome, and functional analyses of Penicillium expansum provide new insights into secondary metabolism and pathogenicity.</title>
        <authorList>
            <person name="Ballester A.R."/>
            <person name="Marcet-Houben M."/>
            <person name="Levin E."/>
            <person name="Sela N."/>
            <person name="Selma-Lazaro C."/>
            <person name="Carmona L."/>
            <person name="Wisniewski M."/>
            <person name="Droby S."/>
            <person name="Gonzalez-Candelas L."/>
            <person name="Gabaldon T."/>
        </authorList>
    </citation>
    <scope>NUCLEOTIDE SEQUENCE [LARGE SCALE GENOMIC DNA]</scope>
    <source>
        <strain evidence="9 10">MD-8</strain>
    </source>
</reference>
<dbReference type="Pfam" id="PF00083">
    <property type="entry name" value="Sugar_tr"/>
    <property type="match status" value="1"/>
</dbReference>
<keyword evidence="5 7" id="KW-1133">Transmembrane helix</keyword>
<dbReference type="PROSITE" id="PS00216">
    <property type="entry name" value="SUGAR_TRANSPORT_1"/>
    <property type="match status" value="1"/>
</dbReference>
<feature type="transmembrane region" description="Helical" evidence="7">
    <location>
        <begin position="158"/>
        <end position="179"/>
    </location>
</feature>
<feature type="transmembrane region" description="Helical" evidence="7">
    <location>
        <begin position="334"/>
        <end position="354"/>
    </location>
</feature>
<feature type="transmembrane region" description="Helical" evidence="7">
    <location>
        <begin position="191"/>
        <end position="214"/>
    </location>
</feature>